<proteinExistence type="predicted"/>
<name>A0A0E9XIZ2_ANGAN</name>
<accession>A0A0E9XIZ2</accession>
<reference evidence="1" key="1">
    <citation type="submission" date="2014-11" db="EMBL/GenBank/DDBJ databases">
        <authorList>
            <person name="Amaro Gonzalez C."/>
        </authorList>
    </citation>
    <scope>NUCLEOTIDE SEQUENCE</scope>
</reference>
<dbReference type="EMBL" id="GBXM01006914">
    <property type="protein sequence ID" value="JAI01664.1"/>
    <property type="molecule type" value="Transcribed_RNA"/>
</dbReference>
<organism evidence="1">
    <name type="scientific">Anguilla anguilla</name>
    <name type="common">European freshwater eel</name>
    <name type="synonym">Muraena anguilla</name>
    <dbReference type="NCBI Taxonomy" id="7936"/>
    <lineage>
        <taxon>Eukaryota</taxon>
        <taxon>Metazoa</taxon>
        <taxon>Chordata</taxon>
        <taxon>Craniata</taxon>
        <taxon>Vertebrata</taxon>
        <taxon>Euteleostomi</taxon>
        <taxon>Actinopterygii</taxon>
        <taxon>Neopterygii</taxon>
        <taxon>Teleostei</taxon>
        <taxon>Anguilliformes</taxon>
        <taxon>Anguillidae</taxon>
        <taxon>Anguilla</taxon>
    </lineage>
</organism>
<evidence type="ECO:0000313" key="1">
    <source>
        <dbReference type="EMBL" id="JAI01664.1"/>
    </source>
</evidence>
<protein>
    <submittedName>
        <fullName evidence="1">Uncharacterized protein</fullName>
    </submittedName>
</protein>
<sequence length="66" mass="7831">MRTQTWVHTYINTDMHIRVLTSVVNPKVICGVKRQSQEKQAFWLQFRLIVPNITCPADHQSLEFFE</sequence>
<reference evidence="1" key="2">
    <citation type="journal article" date="2015" name="Fish Shellfish Immunol.">
        <title>Early steps in the European eel (Anguilla anguilla)-Vibrio vulnificus interaction in the gills: Role of the RtxA13 toxin.</title>
        <authorList>
            <person name="Callol A."/>
            <person name="Pajuelo D."/>
            <person name="Ebbesson L."/>
            <person name="Teles M."/>
            <person name="MacKenzie S."/>
            <person name="Amaro C."/>
        </authorList>
    </citation>
    <scope>NUCLEOTIDE SEQUENCE</scope>
</reference>
<dbReference type="AlphaFoldDB" id="A0A0E9XIZ2"/>